<evidence type="ECO:0000259" key="3">
    <source>
        <dbReference type="PROSITE" id="PS50113"/>
    </source>
</evidence>
<dbReference type="PANTHER" id="PTHR44757">
    <property type="entry name" value="DIGUANYLATE CYCLASE DGCP"/>
    <property type="match status" value="1"/>
</dbReference>
<evidence type="ECO:0000259" key="6">
    <source>
        <dbReference type="PROSITE" id="PS50887"/>
    </source>
</evidence>
<feature type="domain" description="PAS" evidence="2">
    <location>
        <begin position="381"/>
        <end position="434"/>
    </location>
</feature>
<dbReference type="PANTHER" id="PTHR44757:SF2">
    <property type="entry name" value="BIOFILM ARCHITECTURE MAINTENANCE PROTEIN MBAA"/>
    <property type="match status" value="1"/>
</dbReference>
<dbReference type="NCBIfam" id="TIGR00254">
    <property type="entry name" value="GGDEF"/>
    <property type="match status" value="1"/>
</dbReference>
<dbReference type="InterPro" id="IPR003660">
    <property type="entry name" value="HAMP_dom"/>
</dbReference>
<dbReference type="NCBIfam" id="TIGR00229">
    <property type="entry name" value="sensory_box"/>
    <property type="match status" value="1"/>
</dbReference>
<accession>A0A4T0UK24</accession>
<feature type="transmembrane region" description="Helical" evidence="1">
    <location>
        <begin position="12"/>
        <end position="32"/>
    </location>
</feature>
<dbReference type="Gene3D" id="3.30.450.20">
    <property type="entry name" value="PAS domain"/>
    <property type="match status" value="2"/>
</dbReference>
<dbReference type="GO" id="GO:0016020">
    <property type="term" value="C:membrane"/>
    <property type="evidence" value="ECO:0007669"/>
    <property type="project" value="InterPro"/>
</dbReference>
<keyword evidence="1" id="KW-1133">Transmembrane helix</keyword>
<dbReference type="Pfam" id="PF13188">
    <property type="entry name" value="PAS_8"/>
    <property type="match status" value="2"/>
</dbReference>
<keyword evidence="1" id="KW-0812">Transmembrane</keyword>
<evidence type="ECO:0000259" key="4">
    <source>
        <dbReference type="PROSITE" id="PS50883"/>
    </source>
</evidence>
<sequence>MSRWLTRFPLRLAMPVALLLLGTLLLGGFWWMHWQQSRDDELAHARTQAGRSVEQVQGIVAEELARGALPQVQRLIAAVSVDPGVRRLLLVTPQGEVLAANRLAWVGRPLAGLGGMAGVLDSAAARSALSAQRLEYGQAGDGVIRVLAGVLQSATPGQLRSAKPALLVYELDISDRLAASRALAFERALESFLLLALAAAALHYAFFRTLARRSHALDRVLQRIADGEFGLQPELSGRDEFATLARRVGWLSTRLATMRDAVDEREQALRAASASYRALFDNSPDGLVAFRRDGSAVLANQVATRLLGGMAAPAIRFDALGLPGEVWDAFCAGPGGVRELESRLATGCEVELTLINALAGEAAVLWCRLHDLTAERAAQTGQRLARRVFEDAGEGIFIADATGQLIDANPSFAAMAGCAPALLHGEMLDALFDPAGLAARVDGSGHWHGQVSLRHGGGRPTPPLHLSLAASLDAQGRLTHYIGLASDITEQVAAERRLQQIADHDALTGLLSRPAFKRELDLRLARSAHGRIAFVDLNRFKQINDALGHSVGDAVLREVAQRLRDALPAGGLAARQGGDEFLLALPEFDDEDGSRWAGALAHALEAVIHVEGRYHLNLSCSVGFARWPEDGTDADTLIRHADITMYFAKAAGPGRYEVFAPEMRAQMERRARVEAALHEALAAGQFSLFVQPQRALGSGRTCGAELLLRWQHPELGQVSPAEFIPLAEDSGLITVIGAWVLQQGCQLAAAWREQGWRGSVSVNVSALQLRSAPLIEQVDRALLASALPAEALTIELTESVLMDDVDATADVLAALARRGVRIAIDDFGTGYSSLAYLQRLPLHELKIDRAFVCGIGVDGHSEAIIETVLAMAGTLGMETVAEGVETAAQAAFLAKLGCDAIQGYWLARPMPVAEFPRWLAAAPAYST</sequence>
<dbReference type="PROSITE" id="PS50112">
    <property type="entry name" value="PAS"/>
    <property type="match status" value="1"/>
</dbReference>
<dbReference type="InterPro" id="IPR000014">
    <property type="entry name" value="PAS"/>
</dbReference>
<dbReference type="SMART" id="SM00052">
    <property type="entry name" value="EAL"/>
    <property type="match status" value="1"/>
</dbReference>
<dbReference type="CDD" id="cd01949">
    <property type="entry name" value="GGDEF"/>
    <property type="match status" value="1"/>
</dbReference>
<dbReference type="AlphaFoldDB" id="A0A4T0UK24"/>
<dbReference type="PROSITE" id="PS50113">
    <property type="entry name" value="PAC"/>
    <property type="match status" value="1"/>
</dbReference>
<evidence type="ECO:0000256" key="1">
    <source>
        <dbReference type="SAM" id="Phobius"/>
    </source>
</evidence>
<dbReference type="InterPro" id="IPR000700">
    <property type="entry name" value="PAS-assoc_C"/>
</dbReference>
<dbReference type="InterPro" id="IPR043128">
    <property type="entry name" value="Rev_trsase/Diguanyl_cyclase"/>
</dbReference>
<protein>
    <submittedName>
        <fullName evidence="7">EAL domain-containing protein</fullName>
    </submittedName>
</protein>
<dbReference type="SUPFAM" id="SSF55785">
    <property type="entry name" value="PYP-like sensor domain (PAS domain)"/>
    <property type="match status" value="2"/>
</dbReference>
<evidence type="ECO:0000313" key="8">
    <source>
        <dbReference type="Proteomes" id="UP000308891"/>
    </source>
</evidence>
<feature type="domain" description="HAMP" evidence="5">
    <location>
        <begin position="208"/>
        <end position="260"/>
    </location>
</feature>
<dbReference type="OrthoDB" id="9813903at2"/>
<dbReference type="Proteomes" id="UP000308891">
    <property type="component" value="Unassembled WGS sequence"/>
</dbReference>
<dbReference type="InterPro" id="IPR029787">
    <property type="entry name" value="Nucleotide_cyclase"/>
</dbReference>
<dbReference type="PROSITE" id="PS50883">
    <property type="entry name" value="EAL"/>
    <property type="match status" value="1"/>
</dbReference>
<feature type="domain" description="PAC" evidence="3">
    <location>
        <begin position="447"/>
        <end position="500"/>
    </location>
</feature>
<organism evidence="7 8">
    <name type="scientific">Crenobacter intestini</name>
    <dbReference type="NCBI Taxonomy" id="2563443"/>
    <lineage>
        <taxon>Bacteria</taxon>
        <taxon>Pseudomonadati</taxon>
        <taxon>Pseudomonadota</taxon>
        <taxon>Betaproteobacteria</taxon>
        <taxon>Neisseriales</taxon>
        <taxon>Neisseriaceae</taxon>
        <taxon>Crenobacter</taxon>
    </lineage>
</organism>
<dbReference type="Gene3D" id="3.20.20.450">
    <property type="entry name" value="EAL domain"/>
    <property type="match status" value="1"/>
</dbReference>
<evidence type="ECO:0000313" key="7">
    <source>
        <dbReference type="EMBL" id="TIC78960.1"/>
    </source>
</evidence>
<dbReference type="Gene3D" id="3.30.70.270">
    <property type="match status" value="1"/>
</dbReference>
<keyword evidence="8" id="KW-1185">Reference proteome</keyword>
<keyword evidence="1" id="KW-0472">Membrane</keyword>
<dbReference type="Pfam" id="PF00563">
    <property type="entry name" value="EAL"/>
    <property type="match status" value="1"/>
</dbReference>
<dbReference type="PROSITE" id="PS50885">
    <property type="entry name" value="HAMP"/>
    <property type="match status" value="1"/>
</dbReference>
<comment type="caution">
    <text evidence="7">The sequence shown here is derived from an EMBL/GenBank/DDBJ whole genome shotgun (WGS) entry which is preliminary data.</text>
</comment>
<dbReference type="SMART" id="SM00267">
    <property type="entry name" value="GGDEF"/>
    <property type="match status" value="1"/>
</dbReference>
<dbReference type="Gene3D" id="6.10.340.10">
    <property type="match status" value="1"/>
</dbReference>
<dbReference type="SUPFAM" id="SSF55073">
    <property type="entry name" value="Nucleotide cyclase"/>
    <property type="match status" value="1"/>
</dbReference>
<reference evidence="7 8" key="1">
    <citation type="submission" date="2019-04" db="EMBL/GenBank/DDBJ databases">
        <title>Crenobacter sp. nov.</title>
        <authorList>
            <person name="Shi S."/>
        </authorList>
    </citation>
    <scope>NUCLEOTIDE SEQUENCE [LARGE SCALE GENOMIC DNA]</scope>
    <source>
        <strain evidence="7 8">GY 70310</strain>
    </source>
</reference>
<gene>
    <name evidence="7" type="ORF">E5K04_14470</name>
</gene>
<dbReference type="EMBL" id="STGJ01000020">
    <property type="protein sequence ID" value="TIC78960.1"/>
    <property type="molecule type" value="Genomic_DNA"/>
</dbReference>
<feature type="domain" description="EAL" evidence="4">
    <location>
        <begin position="670"/>
        <end position="923"/>
    </location>
</feature>
<dbReference type="SUPFAM" id="SSF141868">
    <property type="entry name" value="EAL domain-like"/>
    <property type="match status" value="1"/>
</dbReference>
<dbReference type="InterPro" id="IPR035919">
    <property type="entry name" value="EAL_sf"/>
</dbReference>
<dbReference type="SMART" id="SM00304">
    <property type="entry name" value="HAMP"/>
    <property type="match status" value="1"/>
</dbReference>
<feature type="domain" description="GGDEF" evidence="6">
    <location>
        <begin position="528"/>
        <end position="661"/>
    </location>
</feature>
<dbReference type="RefSeq" id="WP_136555398.1">
    <property type="nucleotide sequence ID" value="NZ_STGJ01000020.1"/>
</dbReference>
<dbReference type="InterPro" id="IPR000160">
    <property type="entry name" value="GGDEF_dom"/>
</dbReference>
<dbReference type="Pfam" id="PF00990">
    <property type="entry name" value="GGDEF"/>
    <property type="match status" value="1"/>
</dbReference>
<proteinExistence type="predicted"/>
<dbReference type="CDD" id="cd01948">
    <property type="entry name" value="EAL"/>
    <property type="match status" value="1"/>
</dbReference>
<dbReference type="InterPro" id="IPR035965">
    <property type="entry name" value="PAS-like_dom_sf"/>
</dbReference>
<name>A0A4T0UK24_9NEIS</name>
<evidence type="ECO:0000259" key="2">
    <source>
        <dbReference type="PROSITE" id="PS50112"/>
    </source>
</evidence>
<dbReference type="SMART" id="SM00091">
    <property type="entry name" value="PAS"/>
    <property type="match status" value="2"/>
</dbReference>
<dbReference type="CDD" id="cd00130">
    <property type="entry name" value="PAS"/>
    <property type="match status" value="1"/>
</dbReference>
<dbReference type="InterPro" id="IPR052155">
    <property type="entry name" value="Biofilm_reg_signaling"/>
</dbReference>
<evidence type="ECO:0000259" key="5">
    <source>
        <dbReference type="PROSITE" id="PS50885"/>
    </source>
</evidence>
<dbReference type="PROSITE" id="PS50887">
    <property type="entry name" value="GGDEF"/>
    <property type="match status" value="1"/>
</dbReference>
<dbReference type="GO" id="GO:0007165">
    <property type="term" value="P:signal transduction"/>
    <property type="evidence" value="ECO:0007669"/>
    <property type="project" value="InterPro"/>
</dbReference>
<dbReference type="InterPro" id="IPR001633">
    <property type="entry name" value="EAL_dom"/>
</dbReference>